<accession>A0ABT1IGB8</accession>
<dbReference type="SUPFAM" id="SSF53955">
    <property type="entry name" value="Lysozyme-like"/>
    <property type="match status" value="1"/>
</dbReference>
<dbReference type="InterPro" id="IPR007137">
    <property type="entry name" value="DUF348"/>
</dbReference>
<dbReference type="RefSeq" id="WP_253888650.1">
    <property type="nucleotide sequence ID" value="NZ_BAAAVB010000003.1"/>
</dbReference>
<evidence type="ECO:0000256" key="4">
    <source>
        <dbReference type="SAM" id="MobiDB-lite"/>
    </source>
</evidence>
<keyword evidence="2" id="KW-0732">Signal</keyword>
<dbReference type="Pfam" id="PF03990">
    <property type="entry name" value="DUF348"/>
    <property type="match status" value="3"/>
</dbReference>
<evidence type="ECO:0000256" key="2">
    <source>
        <dbReference type="ARBA" id="ARBA00022729"/>
    </source>
</evidence>
<evidence type="ECO:0000256" key="3">
    <source>
        <dbReference type="ARBA" id="ARBA00022801"/>
    </source>
</evidence>
<dbReference type="Pfam" id="PF06737">
    <property type="entry name" value="Transglycosylas"/>
    <property type="match status" value="1"/>
</dbReference>
<protein>
    <submittedName>
        <fullName evidence="7">Uncharacterized conserved protein YabE, contains G5 and tandem DUF348 domains</fullName>
    </submittedName>
</protein>
<gene>
    <name evidence="7" type="ORF">LV75_004199</name>
</gene>
<reference evidence="7 8" key="1">
    <citation type="submission" date="2022-06" db="EMBL/GenBank/DDBJ databases">
        <title>Genomic Encyclopedia of Archaeal and Bacterial Type Strains, Phase II (KMG-II): from individual species to whole genera.</title>
        <authorList>
            <person name="Goeker M."/>
        </authorList>
    </citation>
    <scope>NUCLEOTIDE SEQUENCE [LARGE SCALE GENOMIC DNA]</scope>
    <source>
        <strain evidence="7 8">DSM 44255</strain>
    </source>
</reference>
<feature type="region of interest" description="Disordered" evidence="4">
    <location>
        <begin position="1"/>
        <end position="21"/>
    </location>
</feature>
<dbReference type="InterPro" id="IPR051933">
    <property type="entry name" value="Resuscitation_pf_RpfB"/>
</dbReference>
<dbReference type="SMART" id="SM01208">
    <property type="entry name" value="G5"/>
    <property type="match status" value="1"/>
</dbReference>
<keyword evidence="3" id="KW-0378">Hydrolase</keyword>
<organism evidence="7 8">
    <name type="scientific">Actinokineospora diospyrosa</name>
    <dbReference type="NCBI Taxonomy" id="103728"/>
    <lineage>
        <taxon>Bacteria</taxon>
        <taxon>Bacillati</taxon>
        <taxon>Actinomycetota</taxon>
        <taxon>Actinomycetes</taxon>
        <taxon>Pseudonocardiales</taxon>
        <taxon>Pseudonocardiaceae</taxon>
        <taxon>Actinokineospora</taxon>
    </lineage>
</organism>
<feature type="transmembrane region" description="Helical" evidence="5">
    <location>
        <begin position="161"/>
        <end position="183"/>
    </location>
</feature>
<evidence type="ECO:0000259" key="6">
    <source>
        <dbReference type="PROSITE" id="PS51109"/>
    </source>
</evidence>
<keyword evidence="8" id="KW-1185">Reference proteome</keyword>
<dbReference type="PANTHER" id="PTHR39160">
    <property type="entry name" value="CELL WALL-BINDING PROTEIN YOCH"/>
    <property type="match status" value="1"/>
</dbReference>
<comment type="caution">
    <text evidence="7">The sequence shown here is derived from an EMBL/GenBank/DDBJ whole genome shotgun (WGS) entry which is preliminary data.</text>
</comment>
<feature type="domain" description="G5" evidence="6">
    <location>
        <begin position="353"/>
        <end position="433"/>
    </location>
</feature>
<dbReference type="Pfam" id="PF07501">
    <property type="entry name" value="G5"/>
    <property type="match status" value="1"/>
</dbReference>
<keyword evidence="5" id="KW-0812">Transmembrane</keyword>
<dbReference type="CDD" id="cd13925">
    <property type="entry name" value="RPF"/>
    <property type="match status" value="1"/>
</dbReference>
<evidence type="ECO:0000256" key="5">
    <source>
        <dbReference type="SAM" id="Phobius"/>
    </source>
</evidence>
<dbReference type="Proteomes" id="UP001205185">
    <property type="component" value="Unassembled WGS sequence"/>
</dbReference>
<dbReference type="EMBL" id="JAMTCO010000010">
    <property type="protein sequence ID" value="MCP2271685.1"/>
    <property type="molecule type" value="Genomic_DNA"/>
</dbReference>
<dbReference type="PROSITE" id="PS51109">
    <property type="entry name" value="G5"/>
    <property type="match status" value="1"/>
</dbReference>
<evidence type="ECO:0000256" key="1">
    <source>
        <dbReference type="ARBA" id="ARBA00010830"/>
    </source>
</evidence>
<evidence type="ECO:0000313" key="7">
    <source>
        <dbReference type="EMBL" id="MCP2271685.1"/>
    </source>
</evidence>
<dbReference type="PANTHER" id="PTHR39160:SF4">
    <property type="entry name" value="RESUSCITATION-PROMOTING FACTOR RPFB"/>
    <property type="match status" value="1"/>
</dbReference>
<comment type="similarity">
    <text evidence="1">Belongs to the transglycosylase family. Rpf subfamily.</text>
</comment>
<keyword evidence="5" id="KW-0472">Membrane</keyword>
<keyword evidence="5" id="KW-1133">Transmembrane helix</keyword>
<dbReference type="InterPro" id="IPR011098">
    <property type="entry name" value="G5_dom"/>
</dbReference>
<dbReference type="InterPro" id="IPR023346">
    <property type="entry name" value="Lysozyme-like_dom_sf"/>
</dbReference>
<dbReference type="InterPro" id="IPR010618">
    <property type="entry name" value="RPF"/>
</dbReference>
<evidence type="ECO:0000313" key="8">
    <source>
        <dbReference type="Proteomes" id="UP001205185"/>
    </source>
</evidence>
<name>A0ABT1IGB8_9PSEU</name>
<sequence>MSGKQTGGSDRPGHDSFSADTDWFTPVTAVSTATQDDDFTAWQSEFPSLPSFPDGQSAPEFSGFASVGFLDINREFDEGYSSSLSITDHDVRHALGPQADEIMATAGVDVDELIRLINAETTVLPVIPDELSAAPQPLKVGDADAPAPGLMAAVKRWKGTFLKATIAAVLVTLIGGGGAAIAMNNTVTVEVDGQTKQINTYSDTVGEVLAEEGISVGAHDSLSPSPNAEIGDDGKIVLQRGRQLQLTVDGEQREVWVRATTVGEALRQANAPVAGSWVSVGGDAAVPLDGIAVEIKTAKDVTLYDGGNAPSPVRTTAVTVGELLSERGLSLGPQDAIAPGADLKLTPGAEIRISRTGVTVINQAEPVPAPVQKVDDPELDKGKETVVEPGAPGERMVTYRITEKNGKVVKREEIGSKALTEPKPKIVKVGTKKPPQPVISDGAAWDKLAQCEATGNWAINTGNGYYGGLQFDKRTWDSNGGGAYAAYPHQATREQQIAIATKVRDARGGYSAWPACARKLGLPT</sequence>
<dbReference type="Gene3D" id="1.10.530.10">
    <property type="match status" value="1"/>
</dbReference>
<proteinExistence type="inferred from homology"/>
<dbReference type="Gene3D" id="2.20.230.10">
    <property type="entry name" value="Resuscitation-promoting factor rpfb"/>
    <property type="match status" value="1"/>
</dbReference>